<proteinExistence type="predicted"/>
<evidence type="ECO:0000313" key="3">
    <source>
        <dbReference type="EMBL" id="MBL0422187.1"/>
    </source>
</evidence>
<keyword evidence="2" id="KW-0472">Membrane</keyword>
<evidence type="ECO:0000313" key="4">
    <source>
        <dbReference type="Proteomes" id="UP000613011"/>
    </source>
</evidence>
<gene>
    <name evidence="3" type="ORF">JI739_17700</name>
</gene>
<protein>
    <recommendedName>
        <fullName evidence="5">TIGR02588 family protein</fullName>
    </recommendedName>
</protein>
<keyword evidence="2" id="KW-1133">Transmembrane helix</keyword>
<keyword evidence="2" id="KW-0812">Transmembrane</keyword>
<evidence type="ECO:0008006" key="5">
    <source>
        <dbReference type="Google" id="ProtNLM"/>
    </source>
</evidence>
<name>A0A936ZJR7_9BURK</name>
<accession>A0A936ZJR7</accession>
<keyword evidence="4" id="KW-1185">Reference proteome</keyword>
<feature type="compositionally biased region" description="Basic and acidic residues" evidence="1">
    <location>
        <begin position="1"/>
        <end position="12"/>
    </location>
</feature>
<dbReference type="EMBL" id="JAEQNA010000007">
    <property type="protein sequence ID" value="MBL0422187.1"/>
    <property type="molecule type" value="Genomic_DNA"/>
</dbReference>
<dbReference type="RefSeq" id="WP_201685263.1">
    <property type="nucleotide sequence ID" value="NZ_JAEQNA010000007.1"/>
</dbReference>
<comment type="caution">
    <text evidence="3">The sequence shown here is derived from an EMBL/GenBank/DDBJ whole genome shotgun (WGS) entry which is preliminary data.</text>
</comment>
<dbReference type="AlphaFoldDB" id="A0A936ZJR7"/>
<evidence type="ECO:0000256" key="1">
    <source>
        <dbReference type="SAM" id="MobiDB-lite"/>
    </source>
</evidence>
<reference evidence="3" key="1">
    <citation type="submission" date="2021-01" db="EMBL/GenBank/DDBJ databases">
        <title>Ramlibacter sp. strain AW1 16S ribosomal RNA gene Genome sequencing and assembly.</title>
        <authorList>
            <person name="Kang M."/>
        </authorList>
    </citation>
    <scope>NUCLEOTIDE SEQUENCE</scope>
    <source>
        <strain evidence="3">AW1</strain>
    </source>
</reference>
<organism evidence="3 4">
    <name type="scientific">Ramlibacter aurantiacus</name>
    <dbReference type="NCBI Taxonomy" id="2801330"/>
    <lineage>
        <taxon>Bacteria</taxon>
        <taxon>Pseudomonadati</taxon>
        <taxon>Pseudomonadota</taxon>
        <taxon>Betaproteobacteria</taxon>
        <taxon>Burkholderiales</taxon>
        <taxon>Comamonadaceae</taxon>
        <taxon>Ramlibacter</taxon>
    </lineage>
</organism>
<dbReference type="Proteomes" id="UP000613011">
    <property type="component" value="Unassembled WGS sequence"/>
</dbReference>
<sequence>MADPRRDQRAEDPGTAQREGPPPLLEWVVAAIGLVGVLASMGVLGWHAWRSPAEGAPEPRIEVNRIEPQGGQYLVQLTVRNAGTRAAGDLLVSGELWSQDQRVERSEMRLDHLPAGSLARGGLLFSRDPRGLRLQLRAEGYQQP</sequence>
<evidence type="ECO:0000256" key="2">
    <source>
        <dbReference type="SAM" id="Phobius"/>
    </source>
</evidence>
<feature type="region of interest" description="Disordered" evidence="1">
    <location>
        <begin position="1"/>
        <end position="21"/>
    </location>
</feature>
<feature type="transmembrane region" description="Helical" evidence="2">
    <location>
        <begin position="27"/>
        <end position="49"/>
    </location>
</feature>